<protein>
    <submittedName>
        <fullName evidence="1">Uncharacterized protein</fullName>
    </submittedName>
</protein>
<reference evidence="1" key="1">
    <citation type="journal article" date="2014" name="Front. Microbiol.">
        <title>High frequency of phylogenetically diverse reductive dehalogenase-homologous genes in deep subseafloor sedimentary metagenomes.</title>
        <authorList>
            <person name="Kawai M."/>
            <person name="Futagami T."/>
            <person name="Toyoda A."/>
            <person name="Takaki Y."/>
            <person name="Nishi S."/>
            <person name="Hori S."/>
            <person name="Arai W."/>
            <person name="Tsubouchi T."/>
            <person name="Morono Y."/>
            <person name="Uchiyama I."/>
            <person name="Ito T."/>
            <person name="Fujiyama A."/>
            <person name="Inagaki F."/>
            <person name="Takami H."/>
        </authorList>
    </citation>
    <scope>NUCLEOTIDE SEQUENCE</scope>
    <source>
        <strain evidence="1">Expedition CK06-06</strain>
    </source>
</reference>
<accession>X1UQ25</accession>
<dbReference type="SUPFAM" id="SSF51126">
    <property type="entry name" value="Pectin lyase-like"/>
    <property type="match status" value="1"/>
</dbReference>
<feature type="non-terminal residue" evidence="1">
    <location>
        <position position="232"/>
    </location>
</feature>
<proteinExistence type="predicted"/>
<gene>
    <name evidence="1" type="ORF">S12H4_28154</name>
</gene>
<name>X1UQ25_9ZZZZ</name>
<dbReference type="AlphaFoldDB" id="X1UQ25"/>
<dbReference type="InterPro" id="IPR011050">
    <property type="entry name" value="Pectin_lyase_fold/virulence"/>
</dbReference>
<evidence type="ECO:0000313" key="1">
    <source>
        <dbReference type="EMBL" id="GAJ01971.1"/>
    </source>
</evidence>
<dbReference type="EMBL" id="BARW01016128">
    <property type="protein sequence ID" value="GAJ01971.1"/>
    <property type="molecule type" value="Genomic_DNA"/>
</dbReference>
<sequence length="232" mass="25388">MSYSPQGRNPFQGGLESEALEALTPLMRYRNVYPAEDPRRSVVYHVDCRHGDDGYDGLTWDSPVETIARAIALNNATIDWAKTPKHYNSILIRPGKYPENLESLPYYCSLIGAGGVGQEMAKINPADGSVVTGNPNMVGCHLANLNFEVNEAVPILDIGDCNSNLIEDCLFTVGADVVPTSGIDTEDCTYLILKRNRFLSGRDSPYAIGIAINHATRAHACLYYDNFIAATI</sequence>
<comment type="caution">
    <text evidence="1">The sequence shown here is derived from an EMBL/GenBank/DDBJ whole genome shotgun (WGS) entry which is preliminary data.</text>
</comment>
<organism evidence="1">
    <name type="scientific">marine sediment metagenome</name>
    <dbReference type="NCBI Taxonomy" id="412755"/>
    <lineage>
        <taxon>unclassified sequences</taxon>
        <taxon>metagenomes</taxon>
        <taxon>ecological metagenomes</taxon>
    </lineage>
</organism>